<proteinExistence type="predicted"/>
<name>A0A3S5BX04_9PLAT</name>
<protein>
    <submittedName>
        <fullName evidence="3">Uncharacterized protein</fullName>
    </submittedName>
</protein>
<keyword evidence="2" id="KW-0812">Transmembrane</keyword>
<reference evidence="3" key="1">
    <citation type="submission" date="2018-11" db="EMBL/GenBank/DDBJ databases">
        <authorList>
            <consortium name="Pathogen Informatics"/>
        </authorList>
    </citation>
    <scope>NUCLEOTIDE SEQUENCE</scope>
</reference>
<feature type="compositionally biased region" description="Polar residues" evidence="1">
    <location>
        <begin position="153"/>
        <end position="162"/>
    </location>
</feature>
<evidence type="ECO:0000313" key="3">
    <source>
        <dbReference type="EMBL" id="VEL22398.1"/>
    </source>
</evidence>
<dbReference type="Proteomes" id="UP000784294">
    <property type="component" value="Unassembled WGS sequence"/>
</dbReference>
<gene>
    <name evidence="3" type="ORF">PXEA_LOCUS15838</name>
</gene>
<organism evidence="3 4">
    <name type="scientific">Protopolystoma xenopodis</name>
    <dbReference type="NCBI Taxonomy" id="117903"/>
    <lineage>
        <taxon>Eukaryota</taxon>
        <taxon>Metazoa</taxon>
        <taxon>Spiralia</taxon>
        <taxon>Lophotrochozoa</taxon>
        <taxon>Platyhelminthes</taxon>
        <taxon>Monogenea</taxon>
        <taxon>Polyopisthocotylea</taxon>
        <taxon>Polystomatidea</taxon>
        <taxon>Polystomatidae</taxon>
        <taxon>Protopolystoma</taxon>
    </lineage>
</organism>
<keyword evidence="2" id="KW-1133">Transmembrane helix</keyword>
<evidence type="ECO:0000256" key="1">
    <source>
        <dbReference type="SAM" id="MobiDB-lite"/>
    </source>
</evidence>
<feature type="region of interest" description="Disordered" evidence="1">
    <location>
        <begin position="248"/>
        <end position="267"/>
    </location>
</feature>
<accession>A0A3S5BX04</accession>
<sequence length="329" mass="35845">MSSASFDWNCDELHRLLPAASNPSAFGGPLVVVSPGQVTPPTSITSLNSTSIAITKKESAGANYFTTHPSSAVITCPQATFTSSNNMPSSKSRLDIVSSTRHDYLTQSPISSKPSVLMSCCASLNPEPVISMSTICKRPRLIAQLKPELPATTAYSSSSSLPTHPAPPGHCSSVSNSAPKHPIPQTIAQAQVRQSLCTFPLSSRPDEELQYQQTTGKSLDRSYQLKHNHQKQLILSDLNQGSVGFTSQLSKGPYKMPGRSKTHQMSTRPASEVAALVSLHAKEQSNQARLDLRLLEERRVCFNFLLALFAPFYCVCLVTFSILRHTFRR</sequence>
<evidence type="ECO:0000256" key="2">
    <source>
        <dbReference type="SAM" id="Phobius"/>
    </source>
</evidence>
<feature type="region of interest" description="Disordered" evidence="1">
    <location>
        <begin position="153"/>
        <end position="177"/>
    </location>
</feature>
<feature type="transmembrane region" description="Helical" evidence="2">
    <location>
        <begin position="302"/>
        <end position="323"/>
    </location>
</feature>
<evidence type="ECO:0000313" key="4">
    <source>
        <dbReference type="Proteomes" id="UP000784294"/>
    </source>
</evidence>
<keyword evidence="2" id="KW-0472">Membrane</keyword>
<keyword evidence="4" id="KW-1185">Reference proteome</keyword>
<dbReference type="EMBL" id="CAAALY010056200">
    <property type="protein sequence ID" value="VEL22398.1"/>
    <property type="molecule type" value="Genomic_DNA"/>
</dbReference>
<dbReference type="AlphaFoldDB" id="A0A3S5BX04"/>
<comment type="caution">
    <text evidence="3">The sequence shown here is derived from an EMBL/GenBank/DDBJ whole genome shotgun (WGS) entry which is preliminary data.</text>
</comment>